<evidence type="ECO:0000313" key="1">
    <source>
        <dbReference type="EMBL" id="VEF41382.1"/>
    </source>
</evidence>
<accession>A0A3S4TPD6</accession>
<dbReference type="InterPro" id="IPR010272">
    <property type="entry name" value="T6SS_TssF"/>
</dbReference>
<dbReference type="Pfam" id="PF05947">
    <property type="entry name" value="T6SS_TssF"/>
    <property type="match status" value="1"/>
</dbReference>
<sequence length="583" mass="67695">MSLKEFFRAELDFLKKDGRHFSKAYPHLSRFLSDEIIDPEAERIIESFAFLTARLKEKIQDNLPELTQSMMQLLWPNYLRPLPSCAILKFSPKDRSITTKHIIPKGTFVSSKPVDGTPCQFQTTMDVSVYPILLNSVTSSTATETTFIEFNLENISDGDFASLKCDELSFYLSGSDYSALTYYQWIFNYLTKIYVKAGEDIIKLPVDCIEPQGFSENEALIPYPENAFNGYRLIQEFFFFPKKFYFFKLRKLQILLKSLTQKNFKLLFEFNRPLPKDLKLTSSDFSLYCSPIINLFEHDAIPINFDGKKVLYPVIPVGFNRSHFEIFSITDVLGSSMIKDPSRNNRIQQYSNFESFAHNNTSTRFYKSVIKESVEEDGYEYYVSFVSREHKNLEGIRETISINLKCTNHNLPELLGIGDICMPSQNTPSYIEFKNITLPIKTVRPILDEKLHWKLISNLSLNYLSLTHLDVLRDVLSTYDFPAINDIQARRRTEKRLSGIESLETKKSDRIIKGIIYRGQKSTLRIDSNTFLCEGELFLFGAILSEFFRLYGTINSFHFLEVINTNNNETFKWEQKISLQNMI</sequence>
<dbReference type="PANTHER" id="PTHR35370:SF4">
    <property type="entry name" value="TYPE VI SECRETION SYSTEM BASEPLATE SUBUNIT TSSF"/>
    <property type="match status" value="1"/>
</dbReference>
<dbReference type="PANTHER" id="PTHR35370">
    <property type="entry name" value="CYTOPLASMIC PROTEIN-RELATED-RELATED"/>
    <property type="match status" value="1"/>
</dbReference>
<dbReference type="Proteomes" id="UP000272690">
    <property type="component" value="Chromosome"/>
</dbReference>
<dbReference type="PIRSF" id="PIRSF028304">
    <property type="entry name" value="UCP028304"/>
    <property type="match status" value="1"/>
</dbReference>
<evidence type="ECO:0000313" key="2">
    <source>
        <dbReference type="Proteomes" id="UP000272690"/>
    </source>
</evidence>
<dbReference type="RefSeq" id="WP_005703587.1">
    <property type="nucleotide sequence ID" value="NZ_AEWB02000012.1"/>
</dbReference>
<dbReference type="NCBIfam" id="TIGR03359">
    <property type="entry name" value="VI_chp_6"/>
    <property type="match status" value="1"/>
</dbReference>
<dbReference type="EMBL" id="LR134327">
    <property type="protein sequence ID" value="VEF41382.1"/>
    <property type="molecule type" value="Genomic_DNA"/>
</dbReference>
<reference evidence="1 2" key="1">
    <citation type="submission" date="2018-12" db="EMBL/GenBank/DDBJ databases">
        <authorList>
            <consortium name="Pathogen Informatics"/>
        </authorList>
    </citation>
    <scope>NUCLEOTIDE SEQUENCE [LARGE SCALE GENOMIC DNA]</scope>
    <source>
        <strain evidence="1 2">NCTC5906</strain>
    </source>
</reference>
<name>A0A3S4TPD6_AGGAP</name>
<gene>
    <name evidence="1" type="ORF">NCTC5906_00424</name>
</gene>
<proteinExistence type="predicted"/>
<protein>
    <submittedName>
        <fullName evidence="1">Uncharacterized protein conserved in bacteria</fullName>
    </submittedName>
</protein>
<organism evidence="1 2">
    <name type="scientific">Aggregatibacter aphrophilus ATCC 33389</name>
    <dbReference type="NCBI Taxonomy" id="985008"/>
    <lineage>
        <taxon>Bacteria</taxon>
        <taxon>Pseudomonadati</taxon>
        <taxon>Pseudomonadota</taxon>
        <taxon>Gammaproteobacteria</taxon>
        <taxon>Pasteurellales</taxon>
        <taxon>Pasteurellaceae</taxon>
        <taxon>Aggregatibacter</taxon>
    </lineage>
</organism>
<dbReference type="GeneID" id="49634855"/>
<dbReference type="AlphaFoldDB" id="A0A3S4TPD6"/>
<dbReference type="OrthoDB" id="9763676at2"/>